<dbReference type="SUPFAM" id="SSF52009">
    <property type="entry name" value="Phosphohistidine domain"/>
    <property type="match status" value="1"/>
</dbReference>
<dbReference type="InterPro" id="IPR036637">
    <property type="entry name" value="Phosphohistidine_dom_sf"/>
</dbReference>
<dbReference type="EMBL" id="CACRSQ010000007">
    <property type="protein sequence ID" value="VYT26551.1"/>
    <property type="molecule type" value="Genomic_DNA"/>
</dbReference>
<dbReference type="PANTHER" id="PTHR46244">
    <property type="entry name" value="PHOSPHOENOLPYRUVATE-PROTEIN PHOSPHOTRANSFERASE"/>
    <property type="match status" value="1"/>
</dbReference>
<dbReference type="InterPro" id="IPR008731">
    <property type="entry name" value="PTS_EIN"/>
</dbReference>
<dbReference type="Gene3D" id="1.10.274.10">
    <property type="entry name" value="PtsI, HPr-binding domain"/>
    <property type="match status" value="1"/>
</dbReference>
<dbReference type="InterPro" id="IPR050499">
    <property type="entry name" value="PEP-utilizing_PTS_enzyme"/>
</dbReference>
<dbReference type="Pfam" id="PF05524">
    <property type="entry name" value="PEP-utilisers_N"/>
    <property type="match status" value="1"/>
</dbReference>
<feature type="domain" description="Phosphotransferase system enzyme I N-terminal" evidence="6">
    <location>
        <begin position="5"/>
        <end position="126"/>
    </location>
</feature>
<protein>
    <recommendedName>
        <fullName evidence="2">Phosphoenolpyruvate-protein phosphotransferase</fullName>
    </recommendedName>
    <alternativeName>
        <fullName evidence="4">Phosphotransferase system, enzyme I</fullName>
    </alternativeName>
</protein>
<evidence type="ECO:0000256" key="1">
    <source>
        <dbReference type="ARBA" id="ARBA00007837"/>
    </source>
</evidence>
<gene>
    <name evidence="7" type="primary">ptsI_2</name>
    <name evidence="7" type="ORF">ACLFYP115_02353</name>
</gene>
<evidence type="ECO:0000256" key="2">
    <source>
        <dbReference type="ARBA" id="ARBA00016544"/>
    </source>
</evidence>
<sequence>MKKRKGTGGAEGKAAGTILVLNNLAFEARAEKSEDAEYEISRFETVRKEYKEELKQLYREAEISAGEEPANIFLAYIEMVNDDAFFGKIIRRIQNEKLNLVYVLEEEKKAAAVIFQSMDDPYMRERGTDIENVCDALIRKMEGLNSPMDEVSKTKEDIVIVAADLTPEDIIRMDTAHVKGFVTERGGNTSHTVILAKALGIPAVVGVKNILEEAGSKTNIYMDGGEGTIILEPDQEVSDIL</sequence>
<evidence type="ECO:0000256" key="4">
    <source>
        <dbReference type="ARBA" id="ARBA00033235"/>
    </source>
</evidence>
<evidence type="ECO:0000259" key="6">
    <source>
        <dbReference type="Pfam" id="PF05524"/>
    </source>
</evidence>
<dbReference type="GO" id="GO:0009401">
    <property type="term" value="P:phosphoenolpyruvate-dependent sugar phosphotransferase system"/>
    <property type="evidence" value="ECO:0007669"/>
    <property type="project" value="InterPro"/>
</dbReference>
<evidence type="ECO:0000259" key="5">
    <source>
        <dbReference type="Pfam" id="PF00391"/>
    </source>
</evidence>
<dbReference type="GO" id="GO:0016772">
    <property type="term" value="F:transferase activity, transferring phosphorus-containing groups"/>
    <property type="evidence" value="ECO:0007669"/>
    <property type="project" value="InterPro"/>
</dbReference>
<name>A0A6N2VDM8_9FIRM</name>
<dbReference type="InterPro" id="IPR036618">
    <property type="entry name" value="PtsI_HPr-bd_sf"/>
</dbReference>
<proteinExistence type="inferred from homology"/>
<evidence type="ECO:0000313" key="7">
    <source>
        <dbReference type="EMBL" id="VYT26551.1"/>
    </source>
</evidence>
<evidence type="ECO:0000256" key="3">
    <source>
        <dbReference type="ARBA" id="ARBA00022679"/>
    </source>
</evidence>
<dbReference type="RefSeq" id="WP_006567704.1">
    <property type="nucleotide sequence ID" value="NZ_BAABZP010000001.1"/>
</dbReference>
<dbReference type="SUPFAM" id="SSF47831">
    <property type="entry name" value="Enzyme I of the PEP:sugar phosphotransferase system HPr-binding (sub)domain"/>
    <property type="match status" value="1"/>
</dbReference>
<organism evidence="7">
    <name type="scientific">Anaerostipes caccae</name>
    <dbReference type="NCBI Taxonomy" id="105841"/>
    <lineage>
        <taxon>Bacteria</taxon>
        <taxon>Bacillati</taxon>
        <taxon>Bacillota</taxon>
        <taxon>Clostridia</taxon>
        <taxon>Lachnospirales</taxon>
        <taxon>Lachnospiraceae</taxon>
        <taxon>Anaerostipes</taxon>
    </lineage>
</organism>
<keyword evidence="7" id="KW-0670">Pyruvate</keyword>
<dbReference type="Gene3D" id="3.50.30.10">
    <property type="entry name" value="Phosphohistidine domain"/>
    <property type="match status" value="1"/>
</dbReference>
<dbReference type="Pfam" id="PF00391">
    <property type="entry name" value="PEP-utilizers"/>
    <property type="match status" value="1"/>
</dbReference>
<feature type="domain" description="PEP-utilising enzyme mobile" evidence="5">
    <location>
        <begin position="155"/>
        <end position="227"/>
    </location>
</feature>
<accession>A0A6N2VDM8</accession>
<keyword evidence="3 7" id="KW-0808">Transferase</keyword>
<dbReference type="PANTHER" id="PTHR46244:SF3">
    <property type="entry name" value="PHOSPHOENOLPYRUVATE-PROTEIN PHOSPHOTRANSFERASE"/>
    <property type="match status" value="1"/>
</dbReference>
<dbReference type="InterPro" id="IPR008279">
    <property type="entry name" value="PEP-util_enz_mobile_dom"/>
</dbReference>
<reference evidence="7" key="1">
    <citation type="submission" date="2019-11" db="EMBL/GenBank/DDBJ databases">
        <authorList>
            <person name="Feng L."/>
        </authorList>
    </citation>
    <scope>NUCLEOTIDE SEQUENCE</scope>
    <source>
        <strain evidence="7">AcaccaeLFYP115</strain>
    </source>
</reference>
<dbReference type="AlphaFoldDB" id="A0A6N2VDM8"/>
<comment type="similarity">
    <text evidence="1">Belongs to the PEP-utilizing enzyme family.</text>
</comment>